<name>A0A3M7QA70_BRAPC</name>
<dbReference type="AlphaFoldDB" id="A0A3M7QA70"/>
<evidence type="ECO:0000313" key="1">
    <source>
        <dbReference type="EMBL" id="RNA07861.1"/>
    </source>
</evidence>
<protein>
    <submittedName>
        <fullName evidence="1">Uncharacterized protein</fullName>
    </submittedName>
</protein>
<organism evidence="1 2">
    <name type="scientific">Brachionus plicatilis</name>
    <name type="common">Marine rotifer</name>
    <name type="synonym">Brachionus muelleri</name>
    <dbReference type="NCBI Taxonomy" id="10195"/>
    <lineage>
        <taxon>Eukaryota</taxon>
        <taxon>Metazoa</taxon>
        <taxon>Spiralia</taxon>
        <taxon>Gnathifera</taxon>
        <taxon>Rotifera</taxon>
        <taxon>Eurotatoria</taxon>
        <taxon>Monogononta</taxon>
        <taxon>Pseudotrocha</taxon>
        <taxon>Ploima</taxon>
        <taxon>Brachionidae</taxon>
        <taxon>Brachionus</taxon>
    </lineage>
</organism>
<reference evidence="1 2" key="1">
    <citation type="journal article" date="2018" name="Sci. Rep.">
        <title>Genomic signatures of local adaptation to the degree of environmental predictability in rotifers.</title>
        <authorList>
            <person name="Franch-Gras L."/>
            <person name="Hahn C."/>
            <person name="Garcia-Roger E.M."/>
            <person name="Carmona M.J."/>
            <person name="Serra M."/>
            <person name="Gomez A."/>
        </authorList>
    </citation>
    <scope>NUCLEOTIDE SEQUENCE [LARGE SCALE GENOMIC DNA]</scope>
    <source>
        <strain evidence="1">HYR1</strain>
    </source>
</reference>
<dbReference type="Proteomes" id="UP000276133">
    <property type="component" value="Unassembled WGS sequence"/>
</dbReference>
<gene>
    <name evidence="1" type="ORF">BpHYR1_032150</name>
</gene>
<comment type="caution">
    <text evidence="1">The sequence shown here is derived from an EMBL/GenBank/DDBJ whole genome shotgun (WGS) entry which is preliminary data.</text>
</comment>
<dbReference type="EMBL" id="REGN01006920">
    <property type="protein sequence ID" value="RNA07861.1"/>
    <property type="molecule type" value="Genomic_DNA"/>
</dbReference>
<proteinExistence type="predicted"/>
<keyword evidence="2" id="KW-1185">Reference proteome</keyword>
<accession>A0A3M7QA70</accession>
<sequence length="93" mass="10056">MVLTVLSSLGLLKRSKKDHLQKAGLSETATQHYDDQSKTSFQVEDGQLPGTAKNHVAVILTDGLPSLAVPASHCSGLKKNFVPDEQIILIVLY</sequence>
<evidence type="ECO:0000313" key="2">
    <source>
        <dbReference type="Proteomes" id="UP000276133"/>
    </source>
</evidence>